<reference evidence="2 3" key="1">
    <citation type="submission" date="2018-03" db="EMBL/GenBank/DDBJ databases">
        <authorList>
            <person name="Keele B.F."/>
        </authorList>
    </citation>
    <scope>NUCLEOTIDE SEQUENCE [LARGE SCALE GENOMIC DNA]</scope>
    <source>
        <strain evidence="2">ZCTH4_d</strain>
    </source>
</reference>
<dbReference type="EMBL" id="QEWE01000045">
    <property type="protein sequence ID" value="REJ23798.1"/>
    <property type="molecule type" value="Genomic_DNA"/>
</dbReference>
<protein>
    <submittedName>
        <fullName evidence="2">Uncharacterized protein</fullName>
    </submittedName>
</protein>
<gene>
    <name evidence="2" type="ORF">C6P37_16685</name>
</gene>
<organism evidence="2 3">
    <name type="scientific">Caldibacillus debilis</name>
    <dbReference type="NCBI Taxonomy" id="301148"/>
    <lineage>
        <taxon>Bacteria</taxon>
        <taxon>Bacillati</taxon>
        <taxon>Bacillota</taxon>
        <taxon>Bacilli</taxon>
        <taxon>Bacillales</taxon>
        <taxon>Bacillaceae</taxon>
        <taxon>Caldibacillus</taxon>
    </lineage>
</organism>
<comment type="caution">
    <text evidence="2">The sequence shown here is derived from an EMBL/GenBank/DDBJ whole genome shotgun (WGS) entry which is preliminary data.</text>
</comment>
<feature type="compositionally biased region" description="Basic and acidic residues" evidence="1">
    <location>
        <begin position="1"/>
        <end position="10"/>
    </location>
</feature>
<evidence type="ECO:0000313" key="2">
    <source>
        <dbReference type="EMBL" id="REJ23798.1"/>
    </source>
</evidence>
<feature type="region of interest" description="Disordered" evidence="1">
    <location>
        <begin position="1"/>
        <end position="54"/>
    </location>
</feature>
<proteinExistence type="predicted"/>
<accession>A0A3E0JV68</accession>
<evidence type="ECO:0000256" key="1">
    <source>
        <dbReference type="SAM" id="MobiDB-lite"/>
    </source>
</evidence>
<dbReference type="AlphaFoldDB" id="A0A3E0JV68"/>
<name>A0A3E0JV68_9BACI</name>
<evidence type="ECO:0000313" key="3">
    <source>
        <dbReference type="Proteomes" id="UP000257014"/>
    </source>
</evidence>
<dbReference type="Proteomes" id="UP000257014">
    <property type="component" value="Unassembled WGS sequence"/>
</dbReference>
<sequence>MAFGLKDRRSGAGRSVAHGKTGGHANLRTIGRKTGVPSDRPDRPAISRKINKRRKIQDSISGRPFIFSPLKSRSGTRSDGGRIRRMLRRPSFSKKIHRKYPLVFTIVLFVRFKKWRSNIYYLRR</sequence>